<keyword evidence="3 5" id="KW-1133">Transmembrane helix</keyword>
<keyword evidence="2 5" id="KW-0812">Transmembrane</keyword>
<evidence type="ECO:0000256" key="2">
    <source>
        <dbReference type="ARBA" id="ARBA00022692"/>
    </source>
</evidence>
<proteinExistence type="predicted"/>
<keyword evidence="8" id="KW-1185">Reference proteome</keyword>
<dbReference type="GO" id="GO:0016020">
    <property type="term" value="C:membrane"/>
    <property type="evidence" value="ECO:0007669"/>
    <property type="project" value="UniProtKB-SubCell"/>
</dbReference>
<feature type="domain" description="Fatty acid hydroxylase" evidence="6">
    <location>
        <begin position="205"/>
        <end position="328"/>
    </location>
</feature>
<evidence type="ECO:0000256" key="5">
    <source>
        <dbReference type="SAM" id="Phobius"/>
    </source>
</evidence>
<protein>
    <submittedName>
        <fullName evidence="7">FAXDC2</fullName>
    </submittedName>
</protein>
<accession>A0A812DD00</accession>
<evidence type="ECO:0000259" key="6">
    <source>
        <dbReference type="Pfam" id="PF04116"/>
    </source>
</evidence>
<evidence type="ECO:0000256" key="3">
    <source>
        <dbReference type="ARBA" id="ARBA00022989"/>
    </source>
</evidence>
<dbReference type="OrthoDB" id="408954at2759"/>
<dbReference type="GO" id="GO:0005506">
    <property type="term" value="F:iron ion binding"/>
    <property type="evidence" value="ECO:0007669"/>
    <property type="project" value="InterPro"/>
</dbReference>
<name>A0A812DD00_ACAPH</name>
<sequence length="370" mass="42537">MSEFIQNIPNCCISAFYNWRKMNEAEKMDNSGKSVKVANGQAKINFLQLLDSLRKAAFVVGSALLIFAAARNTITWHMQRFWGASGDFWQRTWNNIYLLCYEDDFIVGVFATTFFTIIVFWLANSFLIFLDVTGTPSFLLNYKVQPDKNCPLSLKDLKKIYHRVLFNQIIVGLPMSFVSFYLMKWRGCPTNGDLPTFQWVLLEITIFTLIEEVGFYYSHRILHHPSLYKHIHKIHHEWTAPVGLVALYAHPIEHLVSNMLPPIIGPILMGSHLATAWLWFALVLLSTTVAHSGYHFPFLPSPEAHDFHHLKFTQNFGVLGFLDRLHGTDNLFRSSAAYQRHILLLSCVPLSVQYPDVKRKKSLENKVAAK</sequence>
<comment type="caution">
    <text evidence="7">The sequence shown here is derived from an EMBL/GenBank/DDBJ whole genome shotgun (WGS) entry which is preliminary data.</text>
</comment>
<feature type="transmembrane region" description="Helical" evidence="5">
    <location>
        <begin position="263"/>
        <end position="285"/>
    </location>
</feature>
<comment type="subcellular location">
    <subcellularLocation>
        <location evidence="1">Membrane</location>
    </subcellularLocation>
</comment>
<reference evidence="7" key="1">
    <citation type="submission" date="2021-01" db="EMBL/GenBank/DDBJ databases">
        <authorList>
            <person name="Li R."/>
            <person name="Bekaert M."/>
        </authorList>
    </citation>
    <scope>NUCLEOTIDE SEQUENCE</scope>
    <source>
        <strain evidence="7">Farmed</strain>
    </source>
</reference>
<dbReference type="EMBL" id="CAHIKZ030002930">
    <property type="protein sequence ID" value="CAE1293980.1"/>
    <property type="molecule type" value="Genomic_DNA"/>
</dbReference>
<dbReference type="Proteomes" id="UP000597762">
    <property type="component" value="Unassembled WGS sequence"/>
</dbReference>
<dbReference type="AlphaFoldDB" id="A0A812DD00"/>
<evidence type="ECO:0000313" key="7">
    <source>
        <dbReference type="EMBL" id="CAE1293980.1"/>
    </source>
</evidence>
<organism evidence="7 8">
    <name type="scientific">Acanthosepion pharaonis</name>
    <name type="common">Pharaoh cuttlefish</name>
    <name type="synonym">Sepia pharaonis</name>
    <dbReference type="NCBI Taxonomy" id="158019"/>
    <lineage>
        <taxon>Eukaryota</taxon>
        <taxon>Metazoa</taxon>
        <taxon>Spiralia</taxon>
        <taxon>Lophotrochozoa</taxon>
        <taxon>Mollusca</taxon>
        <taxon>Cephalopoda</taxon>
        <taxon>Coleoidea</taxon>
        <taxon>Decapodiformes</taxon>
        <taxon>Sepiida</taxon>
        <taxon>Sepiina</taxon>
        <taxon>Sepiidae</taxon>
        <taxon>Acanthosepion</taxon>
    </lineage>
</organism>
<dbReference type="GO" id="GO:0008610">
    <property type="term" value="P:lipid biosynthetic process"/>
    <property type="evidence" value="ECO:0007669"/>
    <property type="project" value="InterPro"/>
</dbReference>
<dbReference type="Pfam" id="PF04116">
    <property type="entry name" value="FA_hydroxylase"/>
    <property type="match status" value="1"/>
</dbReference>
<gene>
    <name evidence="7" type="ORF">SPHA_50105</name>
</gene>
<evidence type="ECO:0000256" key="4">
    <source>
        <dbReference type="ARBA" id="ARBA00023136"/>
    </source>
</evidence>
<dbReference type="InterPro" id="IPR050307">
    <property type="entry name" value="Sterol_Desaturase_Related"/>
</dbReference>
<dbReference type="GO" id="GO:0016491">
    <property type="term" value="F:oxidoreductase activity"/>
    <property type="evidence" value="ECO:0007669"/>
    <property type="project" value="InterPro"/>
</dbReference>
<feature type="transmembrane region" description="Helical" evidence="5">
    <location>
        <begin position="56"/>
        <end position="74"/>
    </location>
</feature>
<dbReference type="InterPro" id="IPR006694">
    <property type="entry name" value="Fatty_acid_hydroxylase"/>
</dbReference>
<feature type="transmembrane region" description="Helical" evidence="5">
    <location>
        <begin position="164"/>
        <end position="184"/>
    </location>
</feature>
<keyword evidence="4 5" id="KW-0472">Membrane</keyword>
<dbReference type="PANTHER" id="PTHR11863">
    <property type="entry name" value="STEROL DESATURASE"/>
    <property type="match status" value="1"/>
</dbReference>
<evidence type="ECO:0000313" key="8">
    <source>
        <dbReference type="Proteomes" id="UP000597762"/>
    </source>
</evidence>
<feature type="transmembrane region" description="Helical" evidence="5">
    <location>
        <begin position="105"/>
        <end position="130"/>
    </location>
</feature>
<evidence type="ECO:0000256" key="1">
    <source>
        <dbReference type="ARBA" id="ARBA00004370"/>
    </source>
</evidence>